<name>A0ACB7SXB3_HYAAI</name>
<sequence length="98" mass="10105">MGPAISFLPYTADLRLGADRWLSTGDSTGSVHLSEACSWIHSCVRSSLAVESRTATKEARTARPQRSPAAIRKKGQAVLKRSSAAPAAALALLGGGGA</sequence>
<protein>
    <submittedName>
        <fullName evidence="1">Uncharacterized protein</fullName>
    </submittedName>
</protein>
<gene>
    <name evidence="1" type="ORF">HPB50_019941</name>
</gene>
<dbReference type="EMBL" id="CM023482">
    <property type="protein sequence ID" value="KAH6939601.1"/>
    <property type="molecule type" value="Genomic_DNA"/>
</dbReference>
<evidence type="ECO:0000313" key="1">
    <source>
        <dbReference type="EMBL" id="KAH6939601.1"/>
    </source>
</evidence>
<accession>A0ACB7SXB3</accession>
<proteinExistence type="predicted"/>
<dbReference type="Proteomes" id="UP000821845">
    <property type="component" value="Chromosome 2"/>
</dbReference>
<comment type="caution">
    <text evidence="1">The sequence shown here is derived from an EMBL/GenBank/DDBJ whole genome shotgun (WGS) entry which is preliminary data.</text>
</comment>
<evidence type="ECO:0000313" key="2">
    <source>
        <dbReference type="Proteomes" id="UP000821845"/>
    </source>
</evidence>
<reference evidence="1" key="1">
    <citation type="submission" date="2020-05" db="EMBL/GenBank/DDBJ databases">
        <title>Large-scale comparative analyses of tick genomes elucidate their genetic diversity and vector capacities.</title>
        <authorList>
            <person name="Jia N."/>
            <person name="Wang J."/>
            <person name="Shi W."/>
            <person name="Du L."/>
            <person name="Sun Y."/>
            <person name="Zhan W."/>
            <person name="Jiang J."/>
            <person name="Wang Q."/>
            <person name="Zhang B."/>
            <person name="Ji P."/>
            <person name="Sakyi L.B."/>
            <person name="Cui X."/>
            <person name="Yuan T."/>
            <person name="Jiang B."/>
            <person name="Yang W."/>
            <person name="Lam T.T.-Y."/>
            <person name="Chang Q."/>
            <person name="Ding S."/>
            <person name="Wang X."/>
            <person name="Zhu J."/>
            <person name="Ruan X."/>
            <person name="Zhao L."/>
            <person name="Wei J."/>
            <person name="Que T."/>
            <person name="Du C."/>
            <person name="Cheng J."/>
            <person name="Dai P."/>
            <person name="Han X."/>
            <person name="Huang E."/>
            <person name="Gao Y."/>
            <person name="Liu J."/>
            <person name="Shao H."/>
            <person name="Ye R."/>
            <person name="Li L."/>
            <person name="Wei W."/>
            <person name="Wang X."/>
            <person name="Wang C."/>
            <person name="Yang T."/>
            <person name="Huo Q."/>
            <person name="Li W."/>
            <person name="Guo W."/>
            <person name="Chen H."/>
            <person name="Zhou L."/>
            <person name="Ni X."/>
            <person name="Tian J."/>
            <person name="Zhou Y."/>
            <person name="Sheng Y."/>
            <person name="Liu T."/>
            <person name="Pan Y."/>
            <person name="Xia L."/>
            <person name="Li J."/>
            <person name="Zhao F."/>
            <person name="Cao W."/>
        </authorList>
    </citation>
    <scope>NUCLEOTIDE SEQUENCE</scope>
    <source>
        <strain evidence="1">Hyas-2018</strain>
    </source>
</reference>
<organism evidence="1 2">
    <name type="scientific">Hyalomma asiaticum</name>
    <name type="common">Tick</name>
    <dbReference type="NCBI Taxonomy" id="266040"/>
    <lineage>
        <taxon>Eukaryota</taxon>
        <taxon>Metazoa</taxon>
        <taxon>Ecdysozoa</taxon>
        <taxon>Arthropoda</taxon>
        <taxon>Chelicerata</taxon>
        <taxon>Arachnida</taxon>
        <taxon>Acari</taxon>
        <taxon>Parasitiformes</taxon>
        <taxon>Ixodida</taxon>
        <taxon>Ixodoidea</taxon>
        <taxon>Ixodidae</taxon>
        <taxon>Hyalomminae</taxon>
        <taxon>Hyalomma</taxon>
    </lineage>
</organism>
<keyword evidence="2" id="KW-1185">Reference proteome</keyword>